<evidence type="ECO:0000256" key="5">
    <source>
        <dbReference type="SAM" id="SignalP"/>
    </source>
</evidence>
<keyword evidence="10" id="KW-1185">Reference proteome</keyword>
<dbReference type="AlphaFoldDB" id="A0A1K1RSW9"/>
<dbReference type="PANTHER" id="PTHR11878">
    <property type="entry name" value="SODIUM/CALCIUM EXCHANGER"/>
    <property type="match status" value="1"/>
</dbReference>
<evidence type="ECO:0000259" key="6">
    <source>
        <dbReference type="Pfam" id="PF03160"/>
    </source>
</evidence>
<reference evidence="8 10" key="2">
    <citation type="submission" date="2023-11" db="EMBL/GenBank/DDBJ databases">
        <title>MicrobeMod: A computational toolkit for identifying prokaryotic methylation and restriction-modification with nanopore sequencing.</title>
        <authorList>
            <person name="Crits-Christoph A."/>
            <person name="Kang S.C."/>
            <person name="Lee H."/>
            <person name="Ostrov N."/>
        </authorList>
    </citation>
    <scope>NUCLEOTIDE SEQUENCE [LARGE SCALE GENOMIC DNA]</scope>
    <source>
        <strain evidence="8 10">ATCC 23090</strain>
    </source>
</reference>
<evidence type="ECO:0000256" key="1">
    <source>
        <dbReference type="ARBA" id="ARBA00022729"/>
    </source>
</evidence>
<dbReference type="STRING" id="1004.SAMN05661012_04214"/>
<dbReference type="SUPFAM" id="SSF141072">
    <property type="entry name" value="CalX-like"/>
    <property type="match status" value="1"/>
</dbReference>
<dbReference type="InterPro" id="IPR051171">
    <property type="entry name" value="CaCA"/>
</dbReference>
<dbReference type="InterPro" id="IPR003644">
    <property type="entry name" value="Calx_beta"/>
</dbReference>
<evidence type="ECO:0000256" key="3">
    <source>
        <dbReference type="ARBA" id="ARBA00022837"/>
    </source>
</evidence>
<dbReference type="Pfam" id="PF03160">
    <property type="entry name" value="Calx-beta"/>
    <property type="match status" value="1"/>
</dbReference>
<dbReference type="EMBL" id="CP140154">
    <property type="protein sequence ID" value="WQG92008.1"/>
    <property type="molecule type" value="Genomic_DNA"/>
</dbReference>
<dbReference type="Gene3D" id="2.60.40.2030">
    <property type="match status" value="1"/>
</dbReference>
<proteinExistence type="predicted"/>
<feature type="chain" id="PRO_5012069039" evidence="5">
    <location>
        <begin position="24"/>
        <end position="284"/>
    </location>
</feature>
<evidence type="ECO:0000313" key="9">
    <source>
        <dbReference type="Proteomes" id="UP000183788"/>
    </source>
</evidence>
<evidence type="ECO:0000313" key="8">
    <source>
        <dbReference type="EMBL" id="WQG92008.1"/>
    </source>
</evidence>
<dbReference type="GO" id="GO:0007154">
    <property type="term" value="P:cell communication"/>
    <property type="evidence" value="ECO:0007669"/>
    <property type="project" value="InterPro"/>
</dbReference>
<dbReference type="Proteomes" id="UP000183788">
    <property type="component" value="Unassembled WGS sequence"/>
</dbReference>
<keyword evidence="4" id="KW-0813">Transport</keyword>
<feature type="domain" description="Calx-beta" evidence="6">
    <location>
        <begin position="25"/>
        <end position="137"/>
    </location>
</feature>
<dbReference type="GO" id="GO:0030001">
    <property type="term" value="P:metal ion transport"/>
    <property type="evidence" value="ECO:0007669"/>
    <property type="project" value="TreeGrafter"/>
</dbReference>
<evidence type="ECO:0000256" key="2">
    <source>
        <dbReference type="ARBA" id="ARBA00022737"/>
    </source>
</evidence>
<sequence length="284" mass="30042">MQRNLFCASAIACVMLSAISCKKDDTTTQPTVALSATSQTVSEAAGTASITITLPSAQSTDVTIKATLGGTAILNGDYQVSTDTTLTIAAGSTSAILTFEIFDDEVVESDKTINVTFSSSNATLSNSTASVTITDNDSDQSADGLVSELTWDAGSLADMDLYLANNVTITDNTVTDYNLLSGSTNTSGFESLLLSNDLDDADYYVLVYFAEGAREVTYTLTNRASGNTVYEDTYSFTADEVGGAYFYGPFTKSGTAYSIGKTANSVLWDVKLVEPHWHKGKIAK</sequence>
<gene>
    <name evidence="7" type="ORF">SAMN05661012_04214</name>
    <name evidence="8" type="ORF">SR876_10875</name>
</gene>
<keyword evidence="4" id="KW-0406">Ion transport</keyword>
<evidence type="ECO:0000313" key="7">
    <source>
        <dbReference type="EMBL" id="SFW75240.1"/>
    </source>
</evidence>
<reference evidence="7 9" key="1">
    <citation type="submission" date="2016-11" db="EMBL/GenBank/DDBJ databases">
        <authorList>
            <person name="Jaros S."/>
            <person name="Januszkiewicz K."/>
            <person name="Wedrychowicz H."/>
        </authorList>
    </citation>
    <scope>NUCLEOTIDE SEQUENCE [LARGE SCALE GENOMIC DNA]</scope>
    <source>
        <strain evidence="7 9">DSM 784</strain>
    </source>
</reference>
<dbReference type="PANTHER" id="PTHR11878:SF65">
    <property type="entry name" value="NA_CA-EXCHANGE PROTEIN, ISOFORM G"/>
    <property type="match status" value="1"/>
</dbReference>
<keyword evidence="2" id="KW-0677">Repeat</keyword>
<evidence type="ECO:0000256" key="4">
    <source>
        <dbReference type="ARBA" id="ARBA00023065"/>
    </source>
</evidence>
<protein>
    <submittedName>
        <fullName evidence="7">Calx-beta domain-containing protein</fullName>
    </submittedName>
</protein>
<keyword evidence="3" id="KW-0106">Calcium</keyword>
<dbReference type="InterPro" id="IPR038081">
    <property type="entry name" value="CalX-like_sf"/>
</dbReference>
<keyword evidence="1 5" id="KW-0732">Signal</keyword>
<dbReference type="OrthoDB" id="654806at2"/>
<dbReference type="PROSITE" id="PS51257">
    <property type="entry name" value="PROKAR_LIPOPROTEIN"/>
    <property type="match status" value="1"/>
</dbReference>
<dbReference type="GO" id="GO:0016020">
    <property type="term" value="C:membrane"/>
    <property type="evidence" value="ECO:0007669"/>
    <property type="project" value="InterPro"/>
</dbReference>
<dbReference type="Proteomes" id="UP001326715">
    <property type="component" value="Chromosome"/>
</dbReference>
<feature type="signal peptide" evidence="5">
    <location>
        <begin position="1"/>
        <end position="23"/>
    </location>
</feature>
<dbReference type="EMBL" id="FPIZ01000014">
    <property type="protein sequence ID" value="SFW75240.1"/>
    <property type="molecule type" value="Genomic_DNA"/>
</dbReference>
<dbReference type="RefSeq" id="WP_083571655.1">
    <property type="nucleotide sequence ID" value="NZ_CBHWAX010000044.1"/>
</dbReference>
<name>A0A1K1RSW9_9BACT</name>
<organism evidence="7 9">
    <name type="scientific">Chitinophaga sancti</name>
    <dbReference type="NCBI Taxonomy" id="1004"/>
    <lineage>
        <taxon>Bacteria</taxon>
        <taxon>Pseudomonadati</taxon>
        <taxon>Bacteroidota</taxon>
        <taxon>Chitinophagia</taxon>
        <taxon>Chitinophagales</taxon>
        <taxon>Chitinophagaceae</taxon>
        <taxon>Chitinophaga</taxon>
    </lineage>
</organism>
<accession>A0A1K1RSW9</accession>
<evidence type="ECO:0000313" key="10">
    <source>
        <dbReference type="Proteomes" id="UP001326715"/>
    </source>
</evidence>